<dbReference type="GO" id="GO:0008270">
    <property type="term" value="F:zinc ion binding"/>
    <property type="evidence" value="ECO:0007669"/>
    <property type="project" value="UniProtKB-UniRule"/>
</dbReference>
<dbReference type="PANTHER" id="PTHR10127">
    <property type="entry name" value="DISCOIDIN, CUB, EGF, LAMININ , AND ZINC METALLOPROTEASE DOMAIN CONTAINING"/>
    <property type="match status" value="1"/>
</dbReference>
<keyword evidence="2" id="KW-0964">Secreted</keyword>
<evidence type="ECO:0000256" key="11">
    <source>
        <dbReference type="PROSITE-ProRule" id="PRU00059"/>
    </source>
</evidence>
<dbReference type="SUPFAM" id="SSF55486">
    <property type="entry name" value="Metalloproteases ('zincins'), catalytic domain"/>
    <property type="match status" value="1"/>
</dbReference>
<keyword evidence="5 12" id="KW-0479">Metal-binding</keyword>
<dbReference type="AlphaFoldDB" id="A0A2G9TWD4"/>
<dbReference type="Proteomes" id="UP000230423">
    <property type="component" value="Unassembled WGS sequence"/>
</dbReference>
<keyword evidence="17" id="KW-1185">Reference proteome</keyword>
<evidence type="ECO:0000256" key="9">
    <source>
        <dbReference type="ARBA" id="ARBA00023157"/>
    </source>
</evidence>
<feature type="binding site" evidence="12">
    <location>
        <position position="45"/>
    </location>
    <ligand>
        <name>Zn(2+)</name>
        <dbReference type="ChEBI" id="CHEBI:29105"/>
        <note>catalytic</note>
    </ligand>
</feature>
<dbReference type="GO" id="GO:0004222">
    <property type="term" value="F:metalloendopeptidase activity"/>
    <property type="evidence" value="ECO:0007669"/>
    <property type="project" value="UniProtKB-UniRule"/>
</dbReference>
<evidence type="ECO:0000313" key="17">
    <source>
        <dbReference type="Proteomes" id="UP000230423"/>
    </source>
</evidence>
<dbReference type="PIRSF" id="PIRSF036365">
    <property type="entry name" value="Astacin_nematoda"/>
    <property type="match status" value="1"/>
</dbReference>
<keyword evidence="7 12" id="KW-0862">Zinc</keyword>
<evidence type="ECO:0000259" key="14">
    <source>
        <dbReference type="PROSITE" id="PS01180"/>
    </source>
</evidence>
<reference evidence="16 17" key="1">
    <citation type="submission" date="2015-09" db="EMBL/GenBank/DDBJ databases">
        <title>Draft genome of the parasitic nematode Teladorsagia circumcincta isolate WARC Sus (inbred).</title>
        <authorList>
            <person name="Mitreva M."/>
        </authorList>
    </citation>
    <scope>NUCLEOTIDE SEQUENCE [LARGE SCALE GENOMIC DNA]</scope>
    <source>
        <strain evidence="16 17">S</strain>
    </source>
</reference>
<protein>
    <recommendedName>
        <fullName evidence="13">Metalloendopeptidase</fullName>
        <ecNumber evidence="13">3.4.24.-</ecNumber>
    </recommendedName>
</protein>
<gene>
    <name evidence="16" type="ORF">TELCIR_16195</name>
</gene>
<dbReference type="PROSITE" id="PS51864">
    <property type="entry name" value="ASTACIN"/>
    <property type="match status" value="1"/>
</dbReference>
<keyword evidence="8 12" id="KW-0482">Metalloprotease</keyword>
<dbReference type="SMART" id="SM00235">
    <property type="entry name" value="ZnMc"/>
    <property type="match status" value="1"/>
</dbReference>
<dbReference type="PANTHER" id="PTHR10127:SF793">
    <property type="entry name" value="ZINC METALLOPROTEINASE NAS-31"/>
    <property type="match status" value="1"/>
</dbReference>
<evidence type="ECO:0000256" key="7">
    <source>
        <dbReference type="ARBA" id="ARBA00022833"/>
    </source>
</evidence>
<evidence type="ECO:0000256" key="2">
    <source>
        <dbReference type="ARBA" id="ARBA00022525"/>
    </source>
</evidence>
<evidence type="ECO:0000259" key="15">
    <source>
        <dbReference type="PROSITE" id="PS51864"/>
    </source>
</evidence>
<evidence type="ECO:0000256" key="12">
    <source>
        <dbReference type="PROSITE-ProRule" id="PRU01211"/>
    </source>
</evidence>
<dbReference type="GO" id="GO:0006508">
    <property type="term" value="P:proteolysis"/>
    <property type="evidence" value="ECO:0007669"/>
    <property type="project" value="UniProtKB-KW"/>
</dbReference>
<dbReference type="InterPro" id="IPR024079">
    <property type="entry name" value="MetalloPept_cat_dom_sf"/>
</dbReference>
<dbReference type="InterPro" id="IPR001506">
    <property type="entry name" value="Peptidase_M12A"/>
</dbReference>
<keyword evidence="9" id="KW-1015">Disulfide bond</keyword>
<feature type="binding site" evidence="12">
    <location>
        <position position="51"/>
    </location>
    <ligand>
        <name>Zn(2+)</name>
        <dbReference type="ChEBI" id="CHEBI:29105"/>
        <note>catalytic</note>
    </ligand>
</feature>
<evidence type="ECO:0000256" key="1">
    <source>
        <dbReference type="ARBA" id="ARBA00004613"/>
    </source>
</evidence>
<organism evidence="16 17">
    <name type="scientific">Teladorsagia circumcincta</name>
    <name type="common">Brown stomach worm</name>
    <name type="synonym">Ostertagia circumcincta</name>
    <dbReference type="NCBI Taxonomy" id="45464"/>
    <lineage>
        <taxon>Eukaryota</taxon>
        <taxon>Metazoa</taxon>
        <taxon>Ecdysozoa</taxon>
        <taxon>Nematoda</taxon>
        <taxon>Chromadorea</taxon>
        <taxon>Rhabditida</taxon>
        <taxon>Rhabditina</taxon>
        <taxon>Rhabditomorpha</taxon>
        <taxon>Strongyloidea</taxon>
        <taxon>Trichostrongylidae</taxon>
        <taxon>Teladorsagia</taxon>
    </lineage>
</organism>
<dbReference type="PRINTS" id="PR00480">
    <property type="entry name" value="ASTACIN"/>
</dbReference>
<dbReference type="Gene3D" id="2.60.120.290">
    <property type="entry name" value="Spermadhesin, CUB domain"/>
    <property type="match status" value="1"/>
</dbReference>
<evidence type="ECO:0000256" key="8">
    <source>
        <dbReference type="ARBA" id="ARBA00023049"/>
    </source>
</evidence>
<evidence type="ECO:0000313" key="16">
    <source>
        <dbReference type="EMBL" id="PIO62257.1"/>
    </source>
</evidence>
<dbReference type="PROSITE" id="PS01180">
    <property type="entry name" value="CUB"/>
    <property type="match status" value="1"/>
</dbReference>
<keyword evidence="6 12" id="KW-0378">Hydrolase</keyword>
<comment type="caution">
    <text evidence="11">Lacks conserved residue(s) required for the propagation of feature annotation.</text>
</comment>
<dbReference type="SUPFAM" id="SSF49854">
    <property type="entry name" value="Spermadhesin, CUB domain"/>
    <property type="match status" value="1"/>
</dbReference>
<dbReference type="GO" id="GO:0005576">
    <property type="term" value="C:extracellular region"/>
    <property type="evidence" value="ECO:0007669"/>
    <property type="project" value="UniProtKB-SubCell"/>
</dbReference>
<dbReference type="OrthoDB" id="291007at2759"/>
<accession>A0A2G9TWD4</accession>
<evidence type="ECO:0000256" key="6">
    <source>
        <dbReference type="ARBA" id="ARBA00022801"/>
    </source>
</evidence>
<dbReference type="Gene3D" id="3.40.390.10">
    <property type="entry name" value="Collagenase (Catalytic Domain)"/>
    <property type="match status" value="1"/>
</dbReference>
<feature type="domain" description="Peptidase M12A" evidence="15">
    <location>
        <begin position="1"/>
        <end position="145"/>
    </location>
</feature>
<dbReference type="InterPro" id="IPR035914">
    <property type="entry name" value="Sperma_CUB_dom_sf"/>
</dbReference>
<dbReference type="InterPro" id="IPR000859">
    <property type="entry name" value="CUB_dom"/>
</dbReference>
<dbReference type="Pfam" id="PF01400">
    <property type="entry name" value="Astacin"/>
    <property type="match status" value="1"/>
</dbReference>
<comment type="cofactor">
    <cofactor evidence="12 13">
        <name>Zn(2+)</name>
        <dbReference type="ChEBI" id="CHEBI:29105"/>
    </cofactor>
    <text evidence="12 13">Binds 1 zinc ion per subunit.</text>
</comment>
<keyword evidence="4 12" id="KW-0645">Protease</keyword>
<evidence type="ECO:0000256" key="3">
    <source>
        <dbReference type="ARBA" id="ARBA00022536"/>
    </source>
</evidence>
<dbReference type="GO" id="GO:0018996">
    <property type="term" value="P:molting cycle, collagen and cuticulin-based cuticle"/>
    <property type="evidence" value="ECO:0007669"/>
    <property type="project" value="InterPro"/>
</dbReference>
<evidence type="ECO:0000256" key="10">
    <source>
        <dbReference type="ARBA" id="ARBA00023180"/>
    </source>
</evidence>
<feature type="binding site" evidence="12">
    <location>
        <position position="41"/>
    </location>
    <ligand>
        <name>Zn(2+)</name>
        <dbReference type="ChEBI" id="CHEBI:29105"/>
        <note>catalytic</note>
    </ligand>
</feature>
<dbReference type="InterPro" id="IPR017050">
    <property type="entry name" value="Metallopeptidase_nem"/>
</dbReference>
<sequence length="266" mass="29849">MCFLVVYHGDGCVSNVGKVVKAGPQLLSLGDGCGTIGHAAHEIGHTLGFFHTQARYDRDQFITVYKDLMQSGWDDQFTPQTKEANNNYDLTYDYGSVMHYGSRSLSKDKKRPAVVAKDGNYTKTLGSDIIAFYDLLMMNMLYKCTDGCGRVLEAKGDWQEFEDNLDGRGANTERDGYKRCNYWIKAPPGKEIEVKIVKLPENADVDGCKHAGVEIKAHSDPRRTGYRFCSEEDINVTLTSNASIVPVITYNREDRIALTKLAYHYV</sequence>
<name>A0A2G9TWD4_TELCI</name>
<evidence type="ECO:0000256" key="13">
    <source>
        <dbReference type="RuleBase" id="RU361183"/>
    </source>
</evidence>
<dbReference type="EMBL" id="KZ352338">
    <property type="protein sequence ID" value="PIO62257.1"/>
    <property type="molecule type" value="Genomic_DNA"/>
</dbReference>
<feature type="domain" description="CUB" evidence="14">
    <location>
        <begin position="148"/>
        <end position="266"/>
    </location>
</feature>
<feature type="active site" evidence="12">
    <location>
        <position position="42"/>
    </location>
</feature>
<dbReference type="InterPro" id="IPR006026">
    <property type="entry name" value="Peptidase_Metallo"/>
</dbReference>
<evidence type="ECO:0000256" key="5">
    <source>
        <dbReference type="ARBA" id="ARBA00022723"/>
    </source>
</evidence>
<evidence type="ECO:0000256" key="4">
    <source>
        <dbReference type="ARBA" id="ARBA00022670"/>
    </source>
</evidence>
<proteinExistence type="predicted"/>
<dbReference type="EC" id="3.4.24.-" evidence="13"/>
<keyword evidence="3" id="KW-0245">EGF-like domain</keyword>
<keyword evidence="10" id="KW-0325">Glycoprotein</keyword>
<comment type="subcellular location">
    <subcellularLocation>
        <location evidence="1">Secreted</location>
    </subcellularLocation>
</comment>